<accession>A0A9W6EX43</accession>
<evidence type="ECO:0000313" key="3">
    <source>
        <dbReference type="EMBL" id="GLC53106.1"/>
    </source>
</evidence>
<dbReference type="EMBL" id="BRXU01000001">
    <property type="protein sequence ID" value="GLC48044.1"/>
    <property type="molecule type" value="Genomic_DNA"/>
</dbReference>
<proteinExistence type="predicted"/>
<reference evidence="2" key="1">
    <citation type="submission" date="2022-08" db="EMBL/GenBank/DDBJ databases">
        <authorList>
            <person name="Takahashi K."/>
            <person name="Suzuki S."/>
            <person name="Kawachi M."/>
            <person name="Higashiyama T."/>
            <person name="Nozaki H."/>
        </authorList>
    </citation>
    <scope>NUCLEOTIDE SEQUENCE</scope>
    <source>
        <strain evidence="2">NIES-4479</strain>
    </source>
</reference>
<comment type="caution">
    <text evidence="2">The sequence shown here is derived from an EMBL/GenBank/DDBJ whole genome shotgun (WGS) entry which is preliminary data.</text>
</comment>
<keyword evidence="4" id="KW-1185">Reference proteome</keyword>
<reference evidence="2 4" key="2">
    <citation type="journal article" date="2023" name="Commun. Biol.">
        <title>Reorganization of the ancestral sex-determining regions during the evolution of trioecy in Pleodorina starrii.</title>
        <authorList>
            <person name="Takahashi K."/>
            <person name="Suzuki S."/>
            <person name="Kawai-Toyooka H."/>
            <person name="Yamamoto K."/>
            <person name="Hamaji T."/>
            <person name="Ootsuki R."/>
            <person name="Yamaguchi H."/>
            <person name="Kawachi M."/>
            <person name="Higashiyama T."/>
            <person name="Nozaki H."/>
        </authorList>
    </citation>
    <scope>NUCLEOTIDE SEQUENCE [LARGE SCALE GENOMIC DNA]</scope>
    <source>
        <strain evidence="2 4">NIES-4479</strain>
    </source>
</reference>
<dbReference type="EMBL" id="BRXU01000007">
    <property type="protein sequence ID" value="GLC53106.1"/>
    <property type="molecule type" value="Genomic_DNA"/>
</dbReference>
<sequence>MYLPLARGRAEQLQHFIAAQWRRQQKESKGIMEPWETCGQAGRLVSGAALRSGGGGGGGGAFCIARPTSRLALPARRQATGLSEAGDVGVAALTPGSPGRGSLPATRNRATQGGG</sequence>
<organism evidence="2 4">
    <name type="scientific">Pleodorina starrii</name>
    <dbReference type="NCBI Taxonomy" id="330485"/>
    <lineage>
        <taxon>Eukaryota</taxon>
        <taxon>Viridiplantae</taxon>
        <taxon>Chlorophyta</taxon>
        <taxon>core chlorophytes</taxon>
        <taxon>Chlorophyceae</taxon>
        <taxon>CS clade</taxon>
        <taxon>Chlamydomonadales</taxon>
        <taxon>Volvocaceae</taxon>
        <taxon>Pleodorina</taxon>
    </lineage>
</organism>
<protein>
    <submittedName>
        <fullName evidence="2">Uncharacterized protein</fullName>
    </submittedName>
</protein>
<dbReference type="AlphaFoldDB" id="A0A9W6EX43"/>
<dbReference type="Proteomes" id="UP001165080">
    <property type="component" value="Unassembled WGS sequence"/>
</dbReference>
<gene>
    <name evidence="2" type="primary">PLESTB000075</name>
    <name evidence="3" type="synonym">PLESTB001119</name>
    <name evidence="2" type="ORF">PLESTB_000052700</name>
    <name evidence="3" type="ORF">PLESTB_000708300</name>
</gene>
<feature type="region of interest" description="Disordered" evidence="1">
    <location>
        <begin position="84"/>
        <end position="115"/>
    </location>
</feature>
<evidence type="ECO:0000313" key="2">
    <source>
        <dbReference type="EMBL" id="GLC48044.1"/>
    </source>
</evidence>
<evidence type="ECO:0000256" key="1">
    <source>
        <dbReference type="SAM" id="MobiDB-lite"/>
    </source>
</evidence>
<evidence type="ECO:0000313" key="4">
    <source>
        <dbReference type="Proteomes" id="UP001165080"/>
    </source>
</evidence>
<name>A0A9W6EX43_9CHLO</name>